<dbReference type="GO" id="GO:0008171">
    <property type="term" value="F:O-methyltransferase activity"/>
    <property type="evidence" value="ECO:0007669"/>
    <property type="project" value="InterPro"/>
</dbReference>
<proteinExistence type="predicted"/>
<name>A0A4R5D9A1_9ACTN</name>
<evidence type="ECO:0000256" key="1">
    <source>
        <dbReference type="ARBA" id="ARBA00022603"/>
    </source>
</evidence>
<keyword evidence="3" id="KW-0949">S-adenosyl-L-methionine</keyword>
<keyword evidence="5" id="KW-1185">Reference proteome</keyword>
<dbReference type="InterPro" id="IPR029063">
    <property type="entry name" value="SAM-dependent_MTases_sf"/>
</dbReference>
<reference evidence="4 5" key="1">
    <citation type="submission" date="2019-03" db="EMBL/GenBank/DDBJ databases">
        <title>Draft genome sequences of novel Actinobacteria.</title>
        <authorList>
            <person name="Sahin N."/>
            <person name="Ay H."/>
            <person name="Saygin H."/>
        </authorList>
    </citation>
    <scope>NUCLEOTIDE SEQUENCE [LARGE SCALE GENOMIC DNA]</scope>
    <source>
        <strain evidence="4 5">5K138</strain>
    </source>
</reference>
<protein>
    <submittedName>
        <fullName evidence="4">O-methyltransferase</fullName>
    </submittedName>
</protein>
<dbReference type="Proteomes" id="UP000294739">
    <property type="component" value="Unassembled WGS sequence"/>
</dbReference>
<dbReference type="AlphaFoldDB" id="A0A4R5D9A1"/>
<dbReference type="GO" id="GO:0008757">
    <property type="term" value="F:S-adenosylmethionine-dependent methyltransferase activity"/>
    <property type="evidence" value="ECO:0007669"/>
    <property type="project" value="TreeGrafter"/>
</dbReference>
<evidence type="ECO:0000313" key="5">
    <source>
        <dbReference type="Proteomes" id="UP000294739"/>
    </source>
</evidence>
<dbReference type="CDD" id="cd02440">
    <property type="entry name" value="AdoMet_MTases"/>
    <property type="match status" value="1"/>
</dbReference>
<evidence type="ECO:0000256" key="2">
    <source>
        <dbReference type="ARBA" id="ARBA00022679"/>
    </source>
</evidence>
<keyword evidence="1 4" id="KW-0489">Methyltransferase</keyword>
<keyword evidence="2 4" id="KW-0808">Transferase</keyword>
<evidence type="ECO:0000313" key="4">
    <source>
        <dbReference type="EMBL" id="TDE10149.1"/>
    </source>
</evidence>
<comment type="caution">
    <text evidence="4">The sequence shown here is derived from an EMBL/GenBank/DDBJ whole genome shotgun (WGS) entry which is preliminary data.</text>
</comment>
<sequence length="224" mass="23837">MSQDQWNAVDRYLIEHLLPADPQLDAALLASDTAGLPAINVAPNQGKLLHLLARVAGARRILEIGTLGGYSTIWLGRALPDDGRLITLEADPAHAAVATDNLARAGLADRVDVRVGKALETLPLLEAENAGPFDLVFIDADKPSNLEYFSWALRLSRRGSVIVVDNVVRRGAIIDATTGDPSVDGTRRLFEHVSAEPRVTATAVQTVGGKGHDGFLLALVTADV</sequence>
<dbReference type="PROSITE" id="PS51682">
    <property type="entry name" value="SAM_OMT_I"/>
    <property type="match status" value="1"/>
</dbReference>
<dbReference type="InParanoid" id="A0A4R5D9A1"/>
<gene>
    <name evidence="4" type="ORF">E1269_12600</name>
</gene>
<dbReference type="Gene3D" id="3.40.50.150">
    <property type="entry name" value="Vaccinia Virus protein VP39"/>
    <property type="match status" value="1"/>
</dbReference>
<dbReference type="PANTHER" id="PTHR10509">
    <property type="entry name" value="O-METHYLTRANSFERASE-RELATED"/>
    <property type="match status" value="1"/>
</dbReference>
<organism evidence="4 5">
    <name type="scientific">Jiangella asiatica</name>
    <dbReference type="NCBI Taxonomy" id="2530372"/>
    <lineage>
        <taxon>Bacteria</taxon>
        <taxon>Bacillati</taxon>
        <taxon>Actinomycetota</taxon>
        <taxon>Actinomycetes</taxon>
        <taxon>Jiangellales</taxon>
        <taxon>Jiangellaceae</taxon>
        <taxon>Jiangella</taxon>
    </lineage>
</organism>
<dbReference type="OrthoDB" id="9799672at2"/>
<evidence type="ECO:0000256" key="3">
    <source>
        <dbReference type="ARBA" id="ARBA00022691"/>
    </source>
</evidence>
<dbReference type="Pfam" id="PF01596">
    <property type="entry name" value="Methyltransf_3"/>
    <property type="match status" value="1"/>
</dbReference>
<dbReference type="SUPFAM" id="SSF53335">
    <property type="entry name" value="S-adenosyl-L-methionine-dependent methyltransferases"/>
    <property type="match status" value="1"/>
</dbReference>
<dbReference type="FunCoup" id="A0A4R5D9A1">
    <property type="interactions" value="132"/>
</dbReference>
<accession>A0A4R5D9A1</accession>
<dbReference type="EMBL" id="SMKZ01000015">
    <property type="protein sequence ID" value="TDE10149.1"/>
    <property type="molecule type" value="Genomic_DNA"/>
</dbReference>
<dbReference type="InterPro" id="IPR002935">
    <property type="entry name" value="SAM_O-MeTrfase"/>
</dbReference>
<dbReference type="PANTHER" id="PTHR10509:SF14">
    <property type="entry name" value="CAFFEOYL-COA O-METHYLTRANSFERASE 3-RELATED"/>
    <property type="match status" value="1"/>
</dbReference>
<dbReference type="RefSeq" id="WP_131894939.1">
    <property type="nucleotide sequence ID" value="NZ_SMKZ01000015.1"/>
</dbReference>
<dbReference type="GO" id="GO:0032259">
    <property type="term" value="P:methylation"/>
    <property type="evidence" value="ECO:0007669"/>
    <property type="project" value="UniProtKB-KW"/>
</dbReference>
<dbReference type="InterPro" id="IPR050362">
    <property type="entry name" value="Cation-dep_OMT"/>
</dbReference>